<evidence type="ECO:0000313" key="1">
    <source>
        <dbReference type="EMBL" id="RBL89756.1"/>
    </source>
</evidence>
<gene>
    <name evidence="1" type="ORF">DF182_25015</name>
</gene>
<dbReference type="OrthoDB" id="1443914at2"/>
<dbReference type="InterPro" id="IPR025514">
    <property type="entry name" value="DUF4402"/>
</dbReference>
<accession>A0A365XTQ1</accession>
<evidence type="ECO:0000313" key="2">
    <source>
        <dbReference type="Proteomes" id="UP000253410"/>
    </source>
</evidence>
<proteinExistence type="predicted"/>
<name>A0A365XTQ1_9BACT</name>
<dbReference type="EMBL" id="QFFJ01000002">
    <property type="protein sequence ID" value="RBL89756.1"/>
    <property type="molecule type" value="Genomic_DNA"/>
</dbReference>
<reference evidence="1 2" key="1">
    <citation type="submission" date="2018-05" db="EMBL/GenBank/DDBJ databases">
        <title>Chitinophaga sp. K3CV102501T nov., isolated from isolated from a monsoon evergreen broad-leaved forest soil.</title>
        <authorList>
            <person name="Lv Y."/>
        </authorList>
    </citation>
    <scope>NUCLEOTIDE SEQUENCE [LARGE SCALE GENOMIC DNA]</scope>
    <source>
        <strain evidence="1 2">GDMCC 1.1325</strain>
    </source>
</reference>
<dbReference type="AlphaFoldDB" id="A0A365XTQ1"/>
<organism evidence="1 2">
    <name type="scientific">Chitinophaga flava</name>
    <dbReference type="NCBI Taxonomy" id="2259036"/>
    <lineage>
        <taxon>Bacteria</taxon>
        <taxon>Pseudomonadati</taxon>
        <taxon>Bacteroidota</taxon>
        <taxon>Chitinophagia</taxon>
        <taxon>Chitinophagales</taxon>
        <taxon>Chitinophagaceae</taxon>
        <taxon>Chitinophaga</taxon>
    </lineage>
</organism>
<evidence type="ECO:0008006" key="3">
    <source>
        <dbReference type="Google" id="ProtNLM"/>
    </source>
</evidence>
<keyword evidence="2" id="KW-1185">Reference proteome</keyword>
<sequence>MNNYRLFMIINLKIKQEIGLVATVLMLILYVIPVNAQSPPTIIQTLGFGTFCTGSAGGTISISPAGICTVTGDVIPIGKGMVCSPIIIELDAPVGSRMAILETKSLLKGNSGNTMVLRINGTDPATPFITRQEKTSISIGGTLIVPGSGQVPAGKYTGQLFITFLVGE</sequence>
<comment type="caution">
    <text evidence="1">The sequence shown here is derived from an EMBL/GenBank/DDBJ whole genome shotgun (WGS) entry which is preliminary data.</text>
</comment>
<dbReference type="Proteomes" id="UP000253410">
    <property type="component" value="Unassembled WGS sequence"/>
</dbReference>
<protein>
    <recommendedName>
        <fullName evidence="3">DUF4402 domain-containing protein</fullName>
    </recommendedName>
</protein>
<dbReference type="Pfam" id="PF14352">
    <property type="entry name" value="DUF4402"/>
    <property type="match status" value="1"/>
</dbReference>